<dbReference type="PANTHER" id="PTHR43014:SF2">
    <property type="entry name" value="MERCURIC REDUCTASE"/>
    <property type="match status" value="1"/>
</dbReference>
<comment type="cofactor">
    <cofactor evidence="6">
        <name>FAD</name>
        <dbReference type="ChEBI" id="CHEBI:57692"/>
    </cofactor>
    <text evidence="6">Binds 1 FAD per subunit.</text>
</comment>
<comment type="similarity">
    <text evidence="1">Belongs to the class-I pyridine nucleotide-disulfide oxidoreductase family.</text>
</comment>
<dbReference type="InterPro" id="IPR001100">
    <property type="entry name" value="Pyr_nuc-diS_OxRdtase"/>
</dbReference>
<evidence type="ECO:0000256" key="4">
    <source>
        <dbReference type="ARBA" id="ARBA00023002"/>
    </source>
</evidence>
<name>A0A848ITE8_9BURK</name>
<dbReference type="Pfam" id="PF02852">
    <property type="entry name" value="Pyr_redox_dim"/>
    <property type="match status" value="1"/>
</dbReference>
<evidence type="ECO:0000313" key="12">
    <source>
        <dbReference type="Proteomes" id="UP000544134"/>
    </source>
</evidence>
<proteinExistence type="inferred from homology"/>
<evidence type="ECO:0000259" key="9">
    <source>
        <dbReference type="Pfam" id="PF02852"/>
    </source>
</evidence>
<evidence type="ECO:0000256" key="7">
    <source>
        <dbReference type="PIRSR" id="PIRSR000350-4"/>
    </source>
</evidence>
<evidence type="ECO:0000313" key="11">
    <source>
        <dbReference type="EMBL" id="NMM04363.1"/>
    </source>
</evidence>
<keyword evidence="6" id="KW-0520">NAD</keyword>
<keyword evidence="12" id="KW-1185">Reference proteome</keyword>
<dbReference type="InterPro" id="IPR036188">
    <property type="entry name" value="FAD/NAD-bd_sf"/>
</dbReference>
<dbReference type="AlphaFoldDB" id="A0A848ITE8"/>
<feature type="disulfide bond" description="Redox-active" evidence="7">
    <location>
        <begin position="63"/>
        <end position="68"/>
    </location>
</feature>
<organism evidence="11 12">
    <name type="scientific">Paraburkholderia polaris</name>
    <dbReference type="NCBI Taxonomy" id="2728848"/>
    <lineage>
        <taxon>Bacteria</taxon>
        <taxon>Pseudomonadati</taxon>
        <taxon>Pseudomonadota</taxon>
        <taxon>Betaproteobacteria</taxon>
        <taxon>Burkholderiales</taxon>
        <taxon>Burkholderiaceae</taxon>
        <taxon>Paraburkholderia</taxon>
    </lineage>
</organism>
<dbReference type="PRINTS" id="PR00368">
    <property type="entry name" value="FADPNR"/>
</dbReference>
<keyword evidence="3 6" id="KW-0274">FAD</keyword>
<feature type="active site" description="Proton acceptor" evidence="5">
    <location>
        <position position="465"/>
    </location>
</feature>
<protein>
    <submittedName>
        <fullName evidence="11">FAD-dependent oxidoreductase</fullName>
    </submittedName>
</protein>
<dbReference type="PIRSF" id="PIRSF000350">
    <property type="entry name" value="Mercury_reductase_MerA"/>
    <property type="match status" value="1"/>
</dbReference>
<feature type="domain" description="FAD/NAD(P)-binding" evidence="10">
    <location>
        <begin position="26"/>
        <end position="346"/>
    </location>
</feature>
<dbReference type="InterPro" id="IPR016156">
    <property type="entry name" value="FAD/NAD-linked_Rdtase_dimer_sf"/>
</dbReference>
<dbReference type="Proteomes" id="UP000544134">
    <property type="component" value="Unassembled WGS sequence"/>
</dbReference>
<dbReference type="RefSeq" id="WP_169491108.1">
    <property type="nucleotide sequence ID" value="NZ_JABBGJ010000085.1"/>
</dbReference>
<evidence type="ECO:0000259" key="10">
    <source>
        <dbReference type="Pfam" id="PF07992"/>
    </source>
</evidence>
<feature type="binding site" evidence="6">
    <location>
        <position position="292"/>
    </location>
    <ligand>
        <name>NAD(+)</name>
        <dbReference type="ChEBI" id="CHEBI:57540"/>
    </ligand>
</feature>
<evidence type="ECO:0000256" key="2">
    <source>
        <dbReference type="ARBA" id="ARBA00022630"/>
    </source>
</evidence>
<dbReference type="PRINTS" id="PR00411">
    <property type="entry name" value="PNDRDTASEI"/>
</dbReference>
<dbReference type="InterPro" id="IPR023753">
    <property type="entry name" value="FAD/NAD-binding_dom"/>
</dbReference>
<dbReference type="PANTHER" id="PTHR43014">
    <property type="entry name" value="MERCURIC REDUCTASE"/>
    <property type="match status" value="1"/>
</dbReference>
<gene>
    <name evidence="11" type="ORF">HHL24_41780</name>
</gene>
<dbReference type="FunFam" id="3.30.390.30:FF:000001">
    <property type="entry name" value="Dihydrolipoyl dehydrogenase"/>
    <property type="match status" value="1"/>
</dbReference>
<feature type="region of interest" description="Disordered" evidence="8">
    <location>
        <begin position="1"/>
        <end position="21"/>
    </location>
</feature>
<sequence>MDQKEGFEPFKSLDNLSKEDGSSEDFDLVILGSGEGSKYVAWTLARDGQRVAVIEREYIGGSCPNIACLPSKNIIHSAKVVSYLTRSEEFGIRKENVKTDMTVIRDRKRKMVDGLVQIHVENFRRSGTELIMGTGRFVGPKTLEVHGHDGSVRRIRGTDVIIGTGTHATLDPIPGLLEATPLTHIEALELDVVPGHLLVMGGGYIGLELAQAMRRFGSRVTIIERNERLVHREDLDVSEGVTELFIEEGISLVLNATVTSVAGKSGELVQLVVEHEGVSKAFEGTHLLVATGRTPNTAGIGLDLAGVEVTERGYIKVNERLETTAPGVWAIGECAGSPQFTHIAFDDFRVIRDNLAGGNHVTTDRQVPFCMFTDPEVARIGLSEREAEAKNIPYRLVKIPMASVLRTRTLSETRGFMKALIDVESDRILGFTAFGTSAGEVMASVQIAMIGGLPYTVLRDAVLTHPTLIEGLIILFSTTPTPQNAVSTSA</sequence>
<dbReference type="SUPFAM" id="SSF51905">
    <property type="entry name" value="FAD/NAD(P)-binding domain"/>
    <property type="match status" value="1"/>
</dbReference>
<accession>A0A848ITE8</accession>
<feature type="binding site" evidence="6">
    <location>
        <position position="224"/>
    </location>
    <ligand>
        <name>NAD(+)</name>
        <dbReference type="ChEBI" id="CHEBI:57540"/>
    </ligand>
</feature>
<dbReference type="GO" id="GO:0003955">
    <property type="term" value="F:NAD(P)H dehydrogenase (quinone) activity"/>
    <property type="evidence" value="ECO:0007669"/>
    <property type="project" value="TreeGrafter"/>
</dbReference>
<keyword evidence="2" id="KW-0285">Flavoprotein</keyword>
<dbReference type="EMBL" id="JABBGJ010000085">
    <property type="protein sequence ID" value="NMM04363.1"/>
    <property type="molecule type" value="Genomic_DNA"/>
</dbReference>
<comment type="caution">
    <text evidence="11">The sequence shown here is derived from an EMBL/GenBank/DDBJ whole genome shotgun (WGS) entry which is preliminary data.</text>
</comment>
<dbReference type="Gene3D" id="3.50.50.60">
    <property type="entry name" value="FAD/NAD(P)-binding domain"/>
    <property type="match status" value="2"/>
</dbReference>
<feature type="binding site" evidence="6">
    <location>
        <position position="72"/>
    </location>
    <ligand>
        <name>FAD</name>
        <dbReference type="ChEBI" id="CHEBI:57692"/>
    </ligand>
</feature>
<feature type="domain" description="Pyridine nucleotide-disulphide oxidoreductase dimerisation" evidence="9">
    <location>
        <begin position="367"/>
        <end position="471"/>
    </location>
</feature>
<feature type="binding site" evidence="6">
    <location>
        <position position="135"/>
    </location>
    <ligand>
        <name>FAD</name>
        <dbReference type="ChEBI" id="CHEBI:57692"/>
    </ligand>
</feature>
<feature type="binding site" evidence="6">
    <location>
        <begin position="201"/>
        <end position="208"/>
    </location>
    <ligand>
        <name>NAD(+)</name>
        <dbReference type="ChEBI" id="CHEBI:57540"/>
    </ligand>
</feature>
<dbReference type="Gene3D" id="3.30.390.30">
    <property type="match status" value="1"/>
</dbReference>
<evidence type="ECO:0000256" key="6">
    <source>
        <dbReference type="PIRSR" id="PIRSR000350-3"/>
    </source>
</evidence>
<keyword evidence="6" id="KW-0547">Nucleotide-binding</keyword>
<reference evidence="11 12" key="1">
    <citation type="submission" date="2020-04" db="EMBL/GenBank/DDBJ databases">
        <title>Paraburkholderia sp. RP-4-7 isolated from soil.</title>
        <authorList>
            <person name="Dahal R.H."/>
        </authorList>
    </citation>
    <scope>NUCLEOTIDE SEQUENCE [LARGE SCALE GENOMIC DNA]</scope>
    <source>
        <strain evidence="11 12">RP-4-7</strain>
    </source>
</reference>
<evidence type="ECO:0000256" key="8">
    <source>
        <dbReference type="SAM" id="MobiDB-lite"/>
    </source>
</evidence>
<dbReference type="InterPro" id="IPR004099">
    <property type="entry name" value="Pyr_nucl-diS_OxRdtase_dimer"/>
</dbReference>
<dbReference type="GO" id="GO:0050660">
    <property type="term" value="F:flavin adenine dinucleotide binding"/>
    <property type="evidence" value="ECO:0007669"/>
    <property type="project" value="TreeGrafter"/>
</dbReference>
<evidence type="ECO:0000256" key="5">
    <source>
        <dbReference type="PIRSR" id="PIRSR000350-2"/>
    </source>
</evidence>
<dbReference type="SUPFAM" id="SSF55424">
    <property type="entry name" value="FAD/NAD-linked reductases, dimerisation (C-terminal) domain"/>
    <property type="match status" value="1"/>
</dbReference>
<dbReference type="Pfam" id="PF07992">
    <property type="entry name" value="Pyr_redox_2"/>
    <property type="match status" value="1"/>
</dbReference>
<evidence type="ECO:0000256" key="3">
    <source>
        <dbReference type="ARBA" id="ARBA00022827"/>
    </source>
</evidence>
<evidence type="ECO:0000256" key="1">
    <source>
        <dbReference type="ARBA" id="ARBA00007532"/>
    </source>
</evidence>
<keyword evidence="4" id="KW-0560">Oxidoreductase</keyword>